<evidence type="ECO:0000256" key="4">
    <source>
        <dbReference type="ARBA" id="ARBA00022679"/>
    </source>
</evidence>
<keyword evidence="4" id="KW-0808">Transferase</keyword>
<dbReference type="PANTHER" id="PTHR41523:SF8">
    <property type="entry name" value="ETHYLENE RESPONSE SENSOR PROTEIN"/>
    <property type="match status" value="1"/>
</dbReference>
<dbReference type="SMART" id="SM00387">
    <property type="entry name" value="HATPase_c"/>
    <property type="match status" value="1"/>
</dbReference>
<dbReference type="Pfam" id="PF25487">
    <property type="entry name" value="ETR1_N"/>
    <property type="match status" value="1"/>
</dbReference>
<evidence type="ECO:0000259" key="10">
    <source>
        <dbReference type="PROSITE" id="PS50109"/>
    </source>
</evidence>
<keyword evidence="12" id="KW-1185">Reference proteome</keyword>
<comment type="catalytic activity">
    <reaction evidence="1">
        <text>ATP + protein L-histidine = ADP + protein N-phospho-L-histidine.</text>
        <dbReference type="EC" id="2.7.13.3"/>
    </reaction>
</comment>
<dbReference type="Gene3D" id="3.30.450.20">
    <property type="entry name" value="PAS domain"/>
    <property type="match status" value="1"/>
</dbReference>
<dbReference type="InterPro" id="IPR036890">
    <property type="entry name" value="HATPase_C_sf"/>
</dbReference>
<keyword evidence="6 11" id="KW-0418">Kinase</keyword>
<keyword evidence="9" id="KW-0472">Membrane</keyword>
<evidence type="ECO:0000313" key="12">
    <source>
        <dbReference type="Proteomes" id="UP000575068"/>
    </source>
</evidence>
<keyword evidence="7" id="KW-0067">ATP-binding</keyword>
<evidence type="ECO:0000256" key="3">
    <source>
        <dbReference type="ARBA" id="ARBA00022553"/>
    </source>
</evidence>
<keyword evidence="3" id="KW-0597">Phosphoprotein</keyword>
<keyword evidence="5" id="KW-0547">Nucleotide-binding</keyword>
<evidence type="ECO:0000256" key="1">
    <source>
        <dbReference type="ARBA" id="ARBA00000085"/>
    </source>
</evidence>
<feature type="transmembrane region" description="Helical" evidence="9">
    <location>
        <begin position="95"/>
        <end position="115"/>
    </location>
</feature>
<dbReference type="AlphaFoldDB" id="A0A840HS58"/>
<feature type="coiled-coil region" evidence="8">
    <location>
        <begin position="141"/>
        <end position="197"/>
    </location>
</feature>
<dbReference type="InterPro" id="IPR011495">
    <property type="entry name" value="Sig_transdc_His_kin_sub2_dim/P"/>
</dbReference>
<dbReference type="EC" id="2.7.13.3" evidence="2"/>
<gene>
    <name evidence="11" type="ORF">HNQ99_000652</name>
</gene>
<dbReference type="RefSeq" id="WP_184474212.1">
    <property type="nucleotide sequence ID" value="NZ_JACHOV010000002.1"/>
</dbReference>
<dbReference type="Gene3D" id="3.30.565.10">
    <property type="entry name" value="Histidine kinase-like ATPase, C-terminal domain"/>
    <property type="match status" value="1"/>
</dbReference>
<proteinExistence type="predicted"/>
<dbReference type="InterPro" id="IPR005467">
    <property type="entry name" value="His_kinase_dom"/>
</dbReference>
<dbReference type="InterPro" id="IPR003594">
    <property type="entry name" value="HATPase_dom"/>
</dbReference>
<name>A0A840HS58_9SPHN</name>
<dbReference type="Proteomes" id="UP000575068">
    <property type="component" value="Unassembled WGS sequence"/>
</dbReference>
<keyword evidence="9" id="KW-0812">Transmembrane</keyword>
<evidence type="ECO:0000256" key="7">
    <source>
        <dbReference type="ARBA" id="ARBA00022840"/>
    </source>
</evidence>
<feature type="transmembrane region" description="Helical" evidence="9">
    <location>
        <begin position="27"/>
        <end position="52"/>
    </location>
</feature>
<dbReference type="GO" id="GO:0005524">
    <property type="term" value="F:ATP binding"/>
    <property type="evidence" value="ECO:0007669"/>
    <property type="project" value="UniProtKB-KW"/>
</dbReference>
<feature type="domain" description="Histidine kinase" evidence="10">
    <location>
        <begin position="214"/>
        <end position="407"/>
    </location>
</feature>
<evidence type="ECO:0000256" key="8">
    <source>
        <dbReference type="SAM" id="Coils"/>
    </source>
</evidence>
<dbReference type="EMBL" id="JACHOV010000002">
    <property type="protein sequence ID" value="MBB4640364.1"/>
    <property type="molecule type" value="Genomic_DNA"/>
</dbReference>
<keyword evidence="8" id="KW-0175">Coiled coil</keyword>
<dbReference type="Pfam" id="PF07568">
    <property type="entry name" value="HisKA_2"/>
    <property type="match status" value="1"/>
</dbReference>
<accession>A0A840HS58</accession>
<dbReference type="SUPFAM" id="SSF55874">
    <property type="entry name" value="ATPase domain of HSP90 chaperone/DNA topoisomerase II/histidine kinase"/>
    <property type="match status" value="1"/>
</dbReference>
<feature type="transmembrane region" description="Helical" evidence="9">
    <location>
        <begin position="64"/>
        <end position="89"/>
    </location>
</feature>
<reference evidence="11 12" key="1">
    <citation type="submission" date="2020-08" db="EMBL/GenBank/DDBJ databases">
        <title>Genomic Encyclopedia of Type Strains, Phase IV (KMG-IV): sequencing the most valuable type-strain genomes for metagenomic binning, comparative biology and taxonomic classification.</title>
        <authorList>
            <person name="Goeker M."/>
        </authorList>
    </citation>
    <scope>NUCLEOTIDE SEQUENCE [LARGE SCALE GENOMIC DNA]</scope>
    <source>
        <strain evidence="11 12">DSM 7465</strain>
    </source>
</reference>
<dbReference type="PROSITE" id="PS50109">
    <property type="entry name" value="HIS_KIN"/>
    <property type="match status" value="1"/>
</dbReference>
<organism evidence="11 12">
    <name type="scientific">Rhizorhapis suberifaciens</name>
    <name type="common">corky root of lettuce</name>
    <dbReference type="NCBI Taxonomy" id="13656"/>
    <lineage>
        <taxon>Bacteria</taxon>
        <taxon>Pseudomonadati</taxon>
        <taxon>Pseudomonadota</taxon>
        <taxon>Alphaproteobacteria</taxon>
        <taxon>Sphingomonadales</taxon>
        <taxon>Sphingomonadaceae</taxon>
        <taxon>Rhizorhapis</taxon>
    </lineage>
</organism>
<evidence type="ECO:0000256" key="2">
    <source>
        <dbReference type="ARBA" id="ARBA00012438"/>
    </source>
</evidence>
<evidence type="ECO:0000256" key="6">
    <source>
        <dbReference type="ARBA" id="ARBA00022777"/>
    </source>
</evidence>
<protein>
    <recommendedName>
        <fullName evidence="2">histidine kinase</fullName>
        <ecNumber evidence="2">2.7.13.3</ecNumber>
    </recommendedName>
</protein>
<comment type="caution">
    <text evidence="11">The sequence shown here is derived from an EMBL/GenBank/DDBJ whole genome shotgun (WGS) entry which is preliminary data.</text>
</comment>
<dbReference type="GO" id="GO:0004673">
    <property type="term" value="F:protein histidine kinase activity"/>
    <property type="evidence" value="ECO:0007669"/>
    <property type="project" value="UniProtKB-EC"/>
</dbReference>
<dbReference type="PANTHER" id="PTHR41523">
    <property type="entry name" value="TWO-COMPONENT SYSTEM SENSOR PROTEIN"/>
    <property type="match status" value="1"/>
</dbReference>
<dbReference type="SMART" id="SM00911">
    <property type="entry name" value="HWE_HK"/>
    <property type="match status" value="1"/>
</dbReference>
<dbReference type="Pfam" id="PF02518">
    <property type="entry name" value="HATPase_c"/>
    <property type="match status" value="1"/>
</dbReference>
<evidence type="ECO:0000256" key="5">
    <source>
        <dbReference type="ARBA" id="ARBA00022741"/>
    </source>
</evidence>
<dbReference type="InterPro" id="IPR058544">
    <property type="entry name" value="ETR1_N"/>
</dbReference>
<keyword evidence="9" id="KW-1133">Transmembrane helix</keyword>
<evidence type="ECO:0000256" key="9">
    <source>
        <dbReference type="SAM" id="Phobius"/>
    </source>
</evidence>
<evidence type="ECO:0000313" key="11">
    <source>
        <dbReference type="EMBL" id="MBB4640364.1"/>
    </source>
</evidence>
<dbReference type="InterPro" id="IPR011102">
    <property type="entry name" value="Sig_transdc_His_kinase_HWE"/>
</dbReference>
<sequence>MTIWSWLFNPSGLTPHGFCLLWSPGLIWLHAASDAVIGLAYFSIPLALFWFVRRRRDLEYRWVFFLFVGFILACGMTHFMTILTLWVPAYGVEGLVKLVTALLSVGTAILLWPLVPKLLALPSPAQLGLLNAELSGRVEEQERTEKLLRESEEKVRQANAELEKRVEERTADLRVSNDRLMDTLAELRVAKADLEIVVEERTLALKQRDLLLREVYHRVKNNLQVIDGLVMMQARQLNDAAAKDALQALRGRIYALGLVHQQLMTSHDLQTFDIAPFLEELSGHIVDGGADGDIELVVDACPLTVNLDFAIPLGLLVTELVTNSLKHAFPERKGKVSVSLNIDEGTREVVLTVADDGVGHDGLNGKTLYTNGLGTKIVQGLVAQLNGKMDVKRDGGMVTEVILPAPDRK</sequence>